<proteinExistence type="predicted"/>
<reference evidence="2" key="1">
    <citation type="submission" date="2013-10" db="EMBL/GenBank/DDBJ databases">
        <title>Genome sequencing of Onchocerca volvulus.</title>
        <authorList>
            <person name="Cotton J."/>
            <person name="Tsai J."/>
            <person name="Stanley E."/>
            <person name="Tracey A."/>
            <person name="Holroyd N."/>
            <person name="Lustigman S."/>
            <person name="Berriman M."/>
        </authorList>
    </citation>
    <scope>NUCLEOTIDE SEQUENCE</scope>
</reference>
<dbReference type="AlphaFoldDB" id="A0A8R1TT75"/>
<dbReference type="EnsemblMetazoa" id="OVOC4010.1">
    <property type="protein sequence ID" value="OVOC4010.1"/>
    <property type="gene ID" value="WBGene00240819"/>
</dbReference>
<sequence>MGKLFCPSLSTENLQEKKKEDSTIRIYLSLLFRYMFYSKIGEKVAEYMKYSIFFEEMLEVVNYGNDTVKPVIKNIITIQEFNCDYLLQL</sequence>
<protein>
    <submittedName>
        <fullName evidence="1">Uncharacterized protein</fullName>
    </submittedName>
</protein>
<keyword evidence="2" id="KW-1185">Reference proteome</keyword>
<organism evidence="1 2">
    <name type="scientific">Onchocerca volvulus</name>
    <dbReference type="NCBI Taxonomy" id="6282"/>
    <lineage>
        <taxon>Eukaryota</taxon>
        <taxon>Metazoa</taxon>
        <taxon>Ecdysozoa</taxon>
        <taxon>Nematoda</taxon>
        <taxon>Chromadorea</taxon>
        <taxon>Rhabditida</taxon>
        <taxon>Spirurina</taxon>
        <taxon>Spiruromorpha</taxon>
        <taxon>Filarioidea</taxon>
        <taxon>Onchocercidae</taxon>
        <taxon>Onchocerca</taxon>
    </lineage>
</organism>
<evidence type="ECO:0000313" key="2">
    <source>
        <dbReference type="Proteomes" id="UP000024404"/>
    </source>
</evidence>
<name>A0A8R1TT75_ONCVO</name>
<evidence type="ECO:0000313" key="1">
    <source>
        <dbReference type="EnsemblMetazoa" id="OVOC4010.1"/>
    </source>
</evidence>
<accession>A0A8R1TT75</accession>
<dbReference type="Proteomes" id="UP000024404">
    <property type="component" value="Unassembled WGS sequence"/>
</dbReference>
<dbReference type="EMBL" id="CMVM020000123">
    <property type="status" value="NOT_ANNOTATED_CDS"/>
    <property type="molecule type" value="Genomic_DNA"/>
</dbReference>
<reference evidence="1" key="2">
    <citation type="submission" date="2022-06" db="UniProtKB">
        <authorList>
            <consortium name="EnsemblMetazoa"/>
        </authorList>
    </citation>
    <scope>IDENTIFICATION</scope>
</reference>